<dbReference type="EMBL" id="JAGTJQ010000012">
    <property type="protein sequence ID" value="KAH7016476.1"/>
    <property type="molecule type" value="Genomic_DNA"/>
</dbReference>
<evidence type="ECO:0000313" key="2">
    <source>
        <dbReference type="Proteomes" id="UP000756346"/>
    </source>
</evidence>
<sequence>MVWSPEYPSTETMSKRIIDVLCSRNPSPMDLIIDGGRNTRAEDWILVEGWEPWPDFTYGTLTKLFHEYLNKSAGSLVQQDPLLTDDRIINDEKTCEVFLGRYIMPVVNGALAKMLPATKRARSPYIGSGSTIGSTADWAVRRSLDDGTFEPLLPGDTKLAQKWARK</sequence>
<comment type="caution">
    <text evidence="1">The sequence shown here is derived from an EMBL/GenBank/DDBJ whole genome shotgun (WGS) entry which is preliminary data.</text>
</comment>
<keyword evidence="2" id="KW-1185">Reference proteome</keyword>
<accession>A0A9P8XWP7</accession>
<dbReference type="RefSeq" id="XP_046006100.1">
    <property type="nucleotide sequence ID" value="XM_046161565.1"/>
</dbReference>
<dbReference type="AlphaFoldDB" id="A0A9P8XWP7"/>
<name>A0A9P8XWP7_9PEZI</name>
<dbReference type="Proteomes" id="UP000756346">
    <property type="component" value="Unassembled WGS sequence"/>
</dbReference>
<protein>
    <submittedName>
        <fullName evidence="1">Uncharacterized protein</fullName>
    </submittedName>
</protein>
<gene>
    <name evidence="1" type="ORF">B0I36DRAFT_397033</name>
</gene>
<dbReference type="OrthoDB" id="4367324at2759"/>
<organism evidence="1 2">
    <name type="scientific">Microdochium trichocladiopsis</name>
    <dbReference type="NCBI Taxonomy" id="1682393"/>
    <lineage>
        <taxon>Eukaryota</taxon>
        <taxon>Fungi</taxon>
        <taxon>Dikarya</taxon>
        <taxon>Ascomycota</taxon>
        <taxon>Pezizomycotina</taxon>
        <taxon>Sordariomycetes</taxon>
        <taxon>Xylariomycetidae</taxon>
        <taxon>Xylariales</taxon>
        <taxon>Microdochiaceae</taxon>
        <taxon>Microdochium</taxon>
    </lineage>
</organism>
<proteinExistence type="predicted"/>
<dbReference type="GeneID" id="70191111"/>
<evidence type="ECO:0000313" key="1">
    <source>
        <dbReference type="EMBL" id="KAH7016476.1"/>
    </source>
</evidence>
<reference evidence="1" key="1">
    <citation type="journal article" date="2021" name="Nat. Commun.">
        <title>Genetic determinants of endophytism in the Arabidopsis root mycobiome.</title>
        <authorList>
            <person name="Mesny F."/>
            <person name="Miyauchi S."/>
            <person name="Thiergart T."/>
            <person name="Pickel B."/>
            <person name="Atanasova L."/>
            <person name="Karlsson M."/>
            <person name="Huettel B."/>
            <person name="Barry K.W."/>
            <person name="Haridas S."/>
            <person name="Chen C."/>
            <person name="Bauer D."/>
            <person name="Andreopoulos W."/>
            <person name="Pangilinan J."/>
            <person name="LaButti K."/>
            <person name="Riley R."/>
            <person name="Lipzen A."/>
            <person name="Clum A."/>
            <person name="Drula E."/>
            <person name="Henrissat B."/>
            <person name="Kohler A."/>
            <person name="Grigoriev I.V."/>
            <person name="Martin F.M."/>
            <person name="Hacquard S."/>
        </authorList>
    </citation>
    <scope>NUCLEOTIDE SEQUENCE</scope>
    <source>
        <strain evidence="1">MPI-CAGE-CH-0230</strain>
    </source>
</reference>